<feature type="compositionally biased region" description="Pro residues" evidence="1">
    <location>
        <begin position="31"/>
        <end position="41"/>
    </location>
</feature>
<feature type="compositionally biased region" description="Low complexity" evidence="1">
    <location>
        <begin position="1136"/>
        <end position="1149"/>
    </location>
</feature>
<feature type="compositionally biased region" description="Polar residues" evidence="1">
    <location>
        <begin position="428"/>
        <end position="440"/>
    </location>
</feature>
<evidence type="ECO:0000259" key="3">
    <source>
        <dbReference type="PROSITE" id="PS51293"/>
    </source>
</evidence>
<dbReference type="PANTHER" id="PTHR13992:SF39">
    <property type="entry name" value="SMRTER, ISOFORM G"/>
    <property type="match status" value="1"/>
</dbReference>
<dbReference type="Proteomes" id="UP000567179">
    <property type="component" value="Unassembled WGS sequence"/>
</dbReference>
<feature type="domain" description="Myb-like" evidence="2">
    <location>
        <begin position="1012"/>
        <end position="1062"/>
    </location>
</feature>
<accession>A0A8H5ESX0</accession>
<dbReference type="InterPro" id="IPR009057">
    <property type="entry name" value="Homeodomain-like_sf"/>
</dbReference>
<feature type="region of interest" description="Disordered" evidence="1">
    <location>
        <begin position="1"/>
        <end position="482"/>
    </location>
</feature>
<dbReference type="GO" id="GO:0034967">
    <property type="term" value="C:Set3 complex"/>
    <property type="evidence" value="ECO:0007669"/>
    <property type="project" value="TreeGrafter"/>
</dbReference>
<dbReference type="GO" id="GO:0006357">
    <property type="term" value="P:regulation of transcription by RNA polymerase II"/>
    <property type="evidence" value="ECO:0007669"/>
    <property type="project" value="TreeGrafter"/>
</dbReference>
<feature type="compositionally biased region" description="Basic and acidic residues" evidence="1">
    <location>
        <begin position="178"/>
        <end position="192"/>
    </location>
</feature>
<dbReference type="Gene3D" id="1.20.58.1880">
    <property type="match status" value="1"/>
</dbReference>
<evidence type="ECO:0000313" key="5">
    <source>
        <dbReference type="Proteomes" id="UP000567179"/>
    </source>
</evidence>
<organism evidence="4 5">
    <name type="scientific">Psilocybe cf. subviscida</name>
    <dbReference type="NCBI Taxonomy" id="2480587"/>
    <lineage>
        <taxon>Eukaryota</taxon>
        <taxon>Fungi</taxon>
        <taxon>Dikarya</taxon>
        <taxon>Basidiomycota</taxon>
        <taxon>Agaricomycotina</taxon>
        <taxon>Agaricomycetes</taxon>
        <taxon>Agaricomycetidae</taxon>
        <taxon>Agaricales</taxon>
        <taxon>Agaricineae</taxon>
        <taxon>Strophariaceae</taxon>
        <taxon>Psilocybe</taxon>
    </lineage>
</organism>
<keyword evidence="5" id="KW-1185">Reference proteome</keyword>
<dbReference type="Gene3D" id="1.10.10.60">
    <property type="entry name" value="Homeodomain-like"/>
    <property type="match status" value="1"/>
</dbReference>
<dbReference type="OrthoDB" id="10258692at2759"/>
<dbReference type="PROSITE" id="PS50090">
    <property type="entry name" value="MYB_LIKE"/>
    <property type="match status" value="1"/>
</dbReference>
<feature type="compositionally biased region" description="Basic residues" evidence="1">
    <location>
        <begin position="979"/>
        <end position="989"/>
    </location>
</feature>
<protein>
    <recommendedName>
        <fullName evidence="6">SANT domain-containing protein</fullName>
    </recommendedName>
</protein>
<feature type="compositionally biased region" description="Low complexity" evidence="1">
    <location>
        <begin position="1353"/>
        <end position="1364"/>
    </location>
</feature>
<feature type="compositionally biased region" description="Low complexity" evidence="1">
    <location>
        <begin position="283"/>
        <end position="301"/>
    </location>
</feature>
<comment type="caution">
    <text evidence="4">The sequence shown here is derived from an EMBL/GenBank/DDBJ whole genome shotgun (WGS) entry which is preliminary data.</text>
</comment>
<feature type="compositionally biased region" description="Polar residues" evidence="1">
    <location>
        <begin position="355"/>
        <end position="379"/>
    </location>
</feature>
<evidence type="ECO:0000256" key="1">
    <source>
        <dbReference type="SAM" id="MobiDB-lite"/>
    </source>
</evidence>
<feature type="compositionally biased region" description="Pro residues" evidence="1">
    <location>
        <begin position="1365"/>
        <end position="1380"/>
    </location>
</feature>
<dbReference type="InterPro" id="IPR001005">
    <property type="entry name" value="SANT/Myb"/>
</dbReference>
<dbReference type="Pfam" id="PF00249">
    <property type="entry name" value="Myb_DNA-binding"/>
    <property type="match status" value="2"/>
</dbReference>
<feature type="region of interest" description="Disordered" evidence="1">
    <location>
        <begin position="884"/>
        <end position="1019"/>
    </location>
</feature>
<feature type="compositionally biased region" description="Polar residues" evidence="1">
    <location>
        <begin position="1112"/>
        <end position="1135"/>
    </location>
</feature>
<dbReference type="PANTHER" id="PTHR13992">
    <property type="entry name" value="NUCLEAR RECEPTOR CO-REPRESSOR RELATED NCOR"/>
    <property type="match status" value="1"/>
</dbReference>
<dbReference type="SMART" id="SM00717">
    <property type="entry name" value="SANT"/>
    <property type="match status" value="2"/>
</dbReference>
<name>A0A8H5ESX0_9AGAR</name>
<evidence type="ECO:0000313" key="4">
    <source>
        <dbReference type="EMBL" id="KAF5310843.1"/>
    </source>
</evidence>
<gene>
    <name evidence="4" type="ORF">D9619_008009</name>
</gene>
<feature type="compositionally biased region" description="Low complexity" evidence="1">
    <location>
        <begin position="1090"/>
        <end position="1105"/>
    </location>
</feature>
<feature type="region of interest" description="Disordered" evidence="1">
    <location>
        <begin position="1291"/>
        <end position="1390"/>
    </location>
</feature>
<evidence type="ECO:0000259" key="2">
    <source>
        <dbReference type="PROSITE" id="PS50090"/>
    </source>
</evidence>
<feature type="compositionally biased region" description="Low complexity" evidence="1">
    <location>
        <begin position="342"/>
        <end position="354"/>
    </location>
</feature>
<feature type="region of interest" description="Disordered" evidence="1">
    <location>
        <begin position="1074"/>
        <end position="1175"/>
    </location>
</feature>
<feature type="domain" description="SANT" evidence="3">
    <location>
        <begin position="781"/>
        <end position="832"/>
    </location>
</feature>
<dbReference type="CDD" id="cd00167">
    <property type="entry name" value="SANT"/>
    <property type="match status" value="2"/>
</dbReference>
<feature type="compositionally biased region" description="Low complexity" evidence="1">
    <location>
        <begin position="76"/>
        <end position="85"/>
    </location>
</feature>
<feature type="compositionally biased region" description="Basic and acidic residues" evidence="1">
    <location>
        <begin position="1154"/>
        <end position="1164"/>
    </location>
</feature>
<proteinExistence type="predicted"/>
<dbReference type="PROSITE" id="PS51293">
    <property type="entry name" value="SANT"/>
    <property type="match status" value="2"/>
</dbReference>
<sequence>MSAGGYDGPRMSSDFARQQKQPPIRSSIPNRLPPAPPPPSRMPYDRRYAPDIALREGMSSVHRPNSYRPDYSAGKYYPRSSSPDPYSAPPRHPEHDHWNRNNNVWRPPPSPMDSPNVWPERKPIPPSPTNSVIGRGSRDDPSSRSFEPSASWVNSRGDRSIRSDNSPSSDMYSRRGKGSIERSPEQSIRVERAPVYPSGDRYVPTYNTARRDSFTSSRPGYDSYRPTPSDHGWSAPSRREPISPASSHHRRDSGSYTARSLSRHDSPRSSQAAPSKPSPAPLPASSSTQSSSTQSKPASESWNYVTTRVKHTLPPRPPSRSSIASTQVSERRSPVPTPTPPSASASTPASAPSPQIQTEATQKSSPHPAATSSALLTNVQPPPANTLGTTSGEKVLTHSGVEHTVPEQNGMDVDTKDVSHDPVVPITVSPTGKQPSSDSEIPTVAPENVPEEPTRHEDLQEAPSQEAMEQGIPAERPDVLTSRPMSPLIIPTVSPANESILEDKEPLAIVQPKPSYPAIPPINSVEPAPADDIPSTTHSPIPQVHSPVITDNIKPTPTPPVDIPNPEDIPQISELRTAQDALRMVVMTRLVYDRQSREQRVNPVLMANLSIAVPMEVQPLANPEALLEKMSTGQALEHKMESFIRTRPKLASYLRQRHGMVEQKIARLRKEYKVLQDRWDVHCNKLNEQQKTLASEHEMQHSGRTTRRSTAITDAVRSDFEMEQIIASLGVDDATDPNCLSARNTAKIPDMISVVNGQIDYVFDDTAHRVENPAEYYAPKTGIHDWTDQEKRIFVEKFAAYPKQFGIIADFIENKTAAQCVDYYYLHKHQFIDFRKVVSQFAGNKRRRRGTGKKKGNGLLADIAIHDMEVRGGAAAAAAAAGSLSASISTRAPRGRKTHPPTELRKPSSRRNAVQFEDTPTSTPTPEPEAARTRRRRTVPSTPLASTPVVATPEPEPSTPAGGSVQQDDNLDELDTRPAKRPRRAKKIKSAATVEDTSPGPEGHVPLPGRPKKDKGPAVWTDHDKKMFVKLLAQYGDNFTRISELLPPKTPVQCNNYFANHKYELGFDTIIAKAPKRSPSPASKTRLEQTPSAPTTAPSEAPKAKVPLPGKRSTQNQSANTESSSLQPSPAVTNKQTSRQRATASTSSAPVMARLDRPSAEKRPSGYPFPHNAGSRDFADDGYPYSAKAPTYAAMYPPAAVPPETRPGYRPTTPVNSAPSDTPNIIHSPTGMSPPRPAPPPIPTMTQPYLPAHMHFNEQPHHGYYPVANPSWPVQPQRYFDPNMFAAAVGNGMHAPPSASTPGSGPGPTSGSPPVSADGRMASAPGAGGYPNQRPPGNPYPGYALAPPPGMLPPHGARQQQPQQALPPPPVPYPPPPPAHSPTSAAAAATRPMSQYYPGWSTMQ</sequence>
<reference evidence="4 5" key="1">
    <citation type="journal article" date="2020" name="ISME J.">
        <title>Uncovering the hidden diversity of litter-decomposition mechanisms in mushroom-forming fungi.</title>
        <authorList>
            <person name="Floudas D."/>
            <person name="Bentzer J."/>
            <person name="Ahren D."/>
            <person name="Johansson T."/>
            <person name="Persson P."/>
            <person name="Tunlid A."/>
        </authorList>
    </citation>
    <scope>NUCLEOTIDE SEQUENCE [LARGE SCALE GENOMIC DNA]</scope>
    <source>
        <strain evidence="4 5">CBS 101986</strain>
    </source>
</reference>
<dbReference type="EMBL" id="JAACJJ010000057">
    <property type="protein sequence ID" value="KAF5310843.1"/>
    <property type="molecule type" value="Genomic_DNA"/>
</dbReference>
<feature type="compositionally biased region" description="Low complexity" evidence="1">
    <location>
        <begin position="1295"/>
        <end position="1314"/>
    </location>
</feature>
<feature type="domain" description="SANT" evidence="3">
    <location>
        <begin position="1015"/>
        <end position="1066"/>
    </location>
</feature>
<evidence type="ECO:0008006" key="6">
    <source>
        <dbReference type="Google" id="ProtNLM"/>
    </source>
</evidence>
<dbReference type="InterPro" id="IPR017884">
    <property type="entry name" value="SANT_dom"/>
</dbReference>
<feature type="region of interest" description="Disordered" evidence="1">
    <location>
        <begin position="531"/>
        <end position="568"/>
    </location>
</feature>
<dbReference type="SUPFAM" id="SSF46689">
    <property type="entry name" value="Homeodomain-like"/>
    <property type="match status" value="2"/>
</dbReference>
<feature type="compositionally biased region" description="Low complexity" evidence="1">
    <location>
        <begin position="1381"/>
        <end position="1390"/>
    </location>
</feature>
<dbReference type="InterPro" id="IPR051571">
    <property type="entry name" value="N-CoR_corepressor"/>
</dbReference>